<dbReference type="Gene3D" id="2.130.10.10">
    <property type="entry name" value="YVTN repeat-like/Quinoprotein amine dehydrogenase"/>
    <property type="match status" value="2"/>
</dbReference>
<dbReference type="Pfam" id="PF00400">
    <property type="entry name" value="WD40"/>
    <property type="match status" value="6"/>
</dbReference>
<feature type="transmembrane region" description="Helical" evidence="17">
    <location>
        <begin position="114"/>
        <end position="135"/>
    </location>
</feature>
<dbReference type="InterPro" id="IPR015943">
    <property type="entry name" value="WD40/YVTN_repeat-like_dom_sf"/>
</dbReference>
<evidence type="ECO:0000256" key="9">
    <source>
        <dbReference type="ARBA" id="ARBA00022840"/>
    </source>
</evidence>
<dbReference type="InterPro" id="IPR001810">
    <property type="entry name" value="F-box_dom"/>
</dbReference>
<evidence type="ECO:0000313" key="19">
    <source>
        <dbReference type="EMBL" id="KAG2176894.1"/>
    </source>
</evidence>
<evidence type="ECO:0000259" key="18">
    <source>
        <dbReference type="PROSITE" id="PS50181"/>
    </source>
</evidence>
<feature type="repeat" description="WD" evidence="15">
    <location>
        <begin position="1165"/>
        <end position="1204"/>
    </location>
</feature>
<dbReference type="InterPro" id="IPR005135">
    <property type="entry name" value="Endo/exonuclease/phosphatase"/>
</dbReference>
<keyword evidence="11" id="KW-0030">Aminoacyl-tRNA synthetase</keyword>
<evidence type="ECO:0000256" key="15">
    <source>
        <dbReference type="PROSITE-ProRule" id="PRU00221"/>
    </source>
</evidence>
<dbReference type="GO" id="GO:0070183">
    <property type="term" value="P:mitochondrial tryptophanyl-tRNA aminoacylation"/>
    <property type="evidence" value="ECO:0007669"/>
    <property type="project" value="TreeGrafter"/>
</dbReference>
<evidence type="ECO:0000256" key="3">
    <source>
        <dbReference type="ARBA" id="ARBA00012369"/>
    </source>
</evidence>
<dbReference type="EC" id="3.1.4.12" evidence="3"/>
<dbReference type="SUPFAM" id="SSF52374">
    <property type="entry name" value="Nucleotidylyl transferase"/>
    <property type="match status" value="1"/>
</dbReference>
<comment type="similarity">
    <text evidence="2">Belongs to the class-I aminoacyl-tRNA synthetase family.</text>
</comment>
<dbReference type="InterPro" id="IPR050203">
    <property type="entry name" value="Trp-tRNA_synthetase"/>
</dbReference>
<dbReference type="Gene3D" id="1.20.1280.50">
    <property type="match status" value="1"/>
</dbReference>
<comment type="caution">
    <text evidence="19">The sequence shown here is derived from an EMBL/GenBank/DDBJ whole genome shotgun (WGS) entry which is preliminary data.</text>
</comment>
<feature type="repeat" description="WD" evidence="15">
    <location>
        <begin position="1205"/>
        <end position="1244"/>
    </location>
</feature>
<dbReference type="NCBIfam" id="TIGR00233">
    <property type="entry name" value="trpS"/>
    <property type="match status" value="1"/>
</dbReference>
<dbReference type="InterPro" id="IPR002305">
    <property type="entry name" value="aa-tRNA-synth_Ic"/>
</dbReference>
<comment type="catalytic activity">
    <reaction evidence="13">
        <text>tRNA(Trp) + L-tryptophan + ATP = L-tryptophyl-tRNA(Trp) + AMP + diphosphate + H(+)</text>
        <dbReference type="Rhea" id="RHEA:24080"/>
        <dbReference type="Rhea" id="RHEA-COMP:9671"/>
        <dbReference type="Rhea" id="RHEA-COMP:9705"/>
        <dbReference type="ChEBI" id="CHEBI:15378"/>
        <dbReference type="ChEBI" id="CHEBI:30616"/>
        <dbReference type="ChEBI" id="CHEBI:33019"/>
        <dbReference type="ChEBI" id="CHEBI:57912"/>
        <dbReference type="ChEBI" id="CHEBI:78442"/>
        <dbReference type="ChEBI" id="CHEBI:78535"/>
        <dbReference type="ChEBI" id="CHEBI:456215"/>
        <dbReference type="EC" id="6.1.1.2"/>
    </reaction>
</comment>
<comment type="subcellular location">
    <subcellularLocation>
        <location evidence="1">Mitochondrion matrix</location>
    </subcellularLocation>
</comment>
<accession>A0A8H7PMG0</accession>
<dbReference type="EMBL" id="JAEPQZ010000009">
    <property type="protein sequence ID" value="KAG2176894.1"/>
    <property type="molecule type" value="Genomic_DNA"/>
</dbReference>
<dbReference type="Pfam" id="PF00579">
    <property type="entry name" value="tRNA-synt_1b"/>
    <property type="match status" value="1"/>
</dbReference>
<dbReference type="OrthoDB" id="40902at2759"/>
<dbReference type="GO" id="GO:0005759">
    <property type="term" value="C:mitochondrial matrix"/>
    <property type="evidence" value="ECO:0007669"/>
    <property type="project" value="UniProtKB-SubCell"/>
</dbReference>
<sequence length="1368" mass="154703">MSSIRLSEDEEEQQLYEEQHENSPESPLLHRSQSHESIISTLSAPPAYELYPPATTITGRVYNFFRRIPTRFTQSNIALPTLSSEDAETRSISSRFRIPQIELHPRLARWRYPLIGLCVCCITIFSFLLFCSIFFSPASLPDPSVPDKVANDTAKFLTFNVFMRPPGVKNNWSDYKDDRLDYIIRHILSKYDVISFQEVFAFGSRRKDRLLVAARELGFNHHIESARRYPWQIAIDGGLLVLSRFPIKVSHQIEYPRGRHSDWLARKGAIHALIECKPGKQVHIYTTHTQASYAPIESLFDEDVNVRMTQLDWLHSLVEVTSNKDKSAIILNGDLNVDAAIHDENTSPSDPSEKSSPEYDLMMDVLAGKERNIGNKADDQSTLRWTDAVYQSYGYHPVTYADVRVDENGLLEPAETTLTDQDDLMSVQSIDHVLWDGRESSIKMESVRVEKFLTSETTWDKDEDPNKGFSQVSDNTIKLFNSKKFLSPSKLFDRYCRFPSKVMLKNAVTKAPKVIFSGIQPTGTPHLGNYLGALQNWVQLQKTTDARIYYSIVDLHAITMPQDPQVLRRGKLDMAISLLACGVDVERSVLFEQSKVKEHAELQWIFNCITPVGWLSRMTQWKSKLGTNTLPSHSHSLSDETLTSGLKMGLLDYPVLQAADILLYKATHVPIGEDQMQHIELARDIASTFNKTYKTKLFPLPEGIVPDTVICLRVFRLQQSHADIIPWVIAATTKRIMSLRNPSAKMSKSDPSDQSRINLTDTADVIKSKLARAQTDSIRGISYDPVNRPGVSNLLSIQAELEGRTIEQVVDDSKSISSNKEFKDKVTEVVIESLLPIQAEIKRLENDLGYVQNVLDQGADRARSVATVHLDECYKLIGPRPQSLIPQIAFLTMTIYQHPTNLWSPFLKHEALEKQAHVKLPTRIRLKNNGDGTGTARLIEAPSVPRRSSFSLFHGSNKPSSRRKLSFTLSRFTSDHKHREDEGVGGCHLSSTGTGFDILIRLPVELATQILQLCDLKSILAGQLVCKSWHKLANQNQIWHSLILQRPAWKLPQSAEPVDNYADLYKRRIQLMGRWKSGQVDTRYLEGHQDSVYCIQFDDHKIVSGSRDKTIKIWDPKTYQCLHTLNGHTASVLCIRYQDNILVSGSSDATIRVWDLETKECTMQLNGHDSGVLDVCFNEQYIISCSKDTTIRVWDRTTGHLVTVLNQHRGPVNSVQVKGDQLVSAAGDGMVKLWDLKTLKMKREFAGHTRGLACVQFDGNTIISGSNDKKIKVWNANTGECIRTLEGHEDLVRTLCFNEDLIVSGSYDQTIRVWDMKTGSCILCFQTGHPAWVFSTMFNATRIISSSQDNKILCIDFSNGVNTKHITL</sequence>
<dbReference type="SUPFAM" id="SSF81383">
    <property type="entry name" value="F-box domain"/>
    <property type="match status" value="1"/>
</dbReference>
<organism evidence="19 20">
    <name type="scientific">Mortierella isabellina</name>
    <name type="common">Filamentous fungus</name>
    <name type="synonym">Umbelopsis isabellina</name>
    <dbReference type="NCBI Taxonomy" id="91625"/>
    <lineage>
        <taxon>Eukaryota</taxon>
        <taxon>Fungi</taxon>
        <taxon>Fungi incertae sedis</taxon>
        <taxon>Mucoromycota</taxon>
        <taxon>Mucoromycotina</taxon>
        <taxon>Umbelopsidomycetes</taxon>
        <taxon>Umbelopsidales</taxon>
        <taxon>Umbelopsidaceae</taxon>
        <taxon>Umbelopsis</taxon>
    </lineage>
</organism>
<dbReference type="PRINTS" id="PR00320">
    <property type="entry name" value="GPROTEINBRPT"/>
</dbReference>
<dbReference type="SMART" id="SM00256">
    <property type="entry name" value="FBOX"/>
    <property type="match status" value="1"/>
</dbReference>
<keyword evidence="5 15" id="KW-0853">WD repeat</keyword>
<evidence type="ECO:0000256" key="6">
    <source>
        <dbReference type="ARBA" id="ARBA00022598"/>
    </source>
</evidence>
<evidence type="ECO:0000256" key="5">
    <source>
        <dbReference type="ARBA" id="ARBA00022574"/>
    </source>
</evidence>
<dbReference type="PROSITE" id="PS50181">
    <property type="entry name" value="FBOX"/>
    <property type="match status" value="1"/>
</dbReference>
<feature type="domain" description="F-box" evidence="18">
    <location>
        <begin position="996"/>
        <end position="1042"/>
    </location>
</feature>
<evidence type="ECO:0000256" key="16">
    <source>
        <dbReference type="SAM" id="MobiDB-lite"/>
    </source>
</evidence>
<evidence type="ECO:0000256" key="10">
    <source>
        <dbReference type="ARBA" id="ARBA00022917"/>
    </source>
</evidence>
<feature type="repeat" description="WD" evidence="15">
    <location>
        <begin position="1285"/>
        <end position="1324"/>
    </location>
</feature>
<evidence type="ECO:0000256" key="14">
    <source>
        <dbReference type="ARBA" id="ARBA00069760"/>
    </source>
</evidence>
<dbReference type="Gene3D" id="3.60.10.10">
    <property type="entry name" value="Endonuclease/exonuclease/phosphatase"/>
    <property type="match status" value="1"/>
</dbReference>
<dbReference type="InterPro" id="IPR036322">
    <property type="entry name" value="WD40_repeat_dom_sf"/>
</dbReference>
<dbReference type="InterPro" id="IPR002306">
    <property type="entry name" value="Trp-tRNA-ligase"/>
</dbReference>
<evidence type="ECO:0000313" key="20">
    <source>
        <dbReference type="Proteomes" id="UP000654370"/>
    </source>
</evidence>
<dbReference type="Gene3D" id="1.10.240.10">
    <property type="entry name" value="Tyrosyl-Transfer RNA Synthetase"/>
    <property type="match status" value="1"/>
</dbReference>
<protein>
    <recommendedName>
        <fullName evidence="14">Tryptophan--tRNA ligase, mitochondrial</fullName>
        <ecNumber evidence="3">3.1.4.12</ecNumber>
        <ecNumber evidence="4">6.1.1.2</ecNumber>
    </recommendedName>
    <alternativeName>
        <fullName evidence="12">Tryptophanyl-tRNA synthetase</fullName>
    </alternativeName>
</protein>
<reference evidence="19" key="1">
    <citation type="submission" date="2020-12" db="EMBL/GenBank/DDBJ databases">
        <title>Metabolic potential, ecology and presence of endohyphal bacteria is reflected in genomic diversity of Mucoromycotina.</title>
        <authorList>
            <person name="Muszewska A."/>
            <person name="Okrasinska A."/>
            <person name="Steczkiewicz K."/>
            <person name="Drgas O."/>
            <person name="Orlowska M."/>
            <person name="Perlinska-Lenart U."/>
            <person name="Aleksandrzak-Piekarczyk T."/>
            <person name="Szatraj K."/>
            <person name="Zielenkiewicz U."/>
            <person name="Pilsyk S."/>
            <person name="Malc E."/>
            <person name="Mieczkowski P."/>
            <person name="Kruszewska J.S."/>
            <person name="Biernat P."/>
            <person name="Pawlowska J."/>
        </authorList>
    </citation>
    <scope>NUCLEOTIDE SEQUENCE</scope>
    <source>
        <strain evidence="19">WA0000067209</strain>
    </source>
</reference>
<feature type="repeat" description="WD" evidence="15">
    <location>
        <begin position="1245"/>
        <end position="1284"/>
    </location>
</feature>
<evidence type="ECO:0000256" key="4">
    <source>
        <dbReference type="ARBA" id="ARBA00013161"/>
    </source>
</evidence>
<dbReference type="InterPro" id="IPR036691">
    <property type="entry name" value="Endo/exonu/phosph_ase_sf"/>
</dbReference>
<keyword evidence="17" id="KW-1133">Transmembrane helix</keyword>
<evidence type="ECO:0000256" key="2">
    <source>
        <dbReference type="ARBA" id="ARBA00005594"/>
    </source>
</evidence>
<dbReference type="PANTHER" id="PTHR43766">
    <property type="entry name" value="TRYPTOPHAN--TRNA LIGASE, MITOCHONDRIAL"/>
    <property type="match status" value="1"/>
</dbReference>
<keyword evidence="7" id="KW-0677">Repeat</keyword>
<dbReference type="PROSITE" id="PS00678">
    <property type="entry name" value="WD_REPEATS_1"/>
    <property type="match status" value="4"/>
</dbReference>
<feature type="repeat" description="WD" evidence="15">
    <location>
        <begin position="1085"/>
        <end position="1124"/>
    </location>
</feature>
<feature type="repeat" description="WD" evidence="15">
    <location>
        <begin position="1125"/>
        <end position="1164"/>
    </location>
</feature>
<dbReference type="GO" id="GO:0005524">
    <property type="term" value="F:ATP binding"/>
    <property type="evidence" value="ECO:0007669"/>
    <property type="project" value="UniProtKB-KW"/>
</dbReference>
<evidence type="ECO:0000256" key="11">
    <source>
        <dbReference type="ARBA" id="ARBA00023146"/>
    </source>
</evidence>
<gene>
    <name evidence="19" type="ORF">INT43_007548</name>
</gene>
<dbReference type="InterPro" id="IPR020472">
    <property type="entry name" value="WD40_PAC1"/>
</dbReference>
<dbReference type="EC" id="6.1.1.2" evidence="4"/>
<dbReference type="SUPFAM" id="SSF56219">
    <property type="entry name" value="DNase I-like"/>
    <property type="match status" value="1"/>
</dbReference>
<dbReference type="FunFam" id="3.40.50.620:FF:000082">
    <property type="entry name" value="MSW1p Mitochondrial tryptophanyl-tRNA synthetase"/>
    <property type="match status" value="1"/>
</dbReference>
<dbReference type="PROSITE" id="PS50294">
    <property type="entry name" value="WD_REPEATS_REGION"/>
    <property type="match status" value="6"/>
</dbReference>
<evidence type="ECO:0000256" key="12">
    <source>
        <dbReference type="ARBA" id="ARBA00030268"/>
    </source>
</evidence>
<evidence type="ECO:0000256" key="17">
    <source>
        <dbReference type="SAM" id="Phobius"/>
    </source>
</evidence>
<keyword evidence="17" id="KW-0812">Transmembrane</keyword>
<evidence type="ECO:0000256" key="7">
    <source>
        <dbReference type="ARBA" id="ARBA00022737"/>
    </source>
</evidence>
<evidence type="ECO:0000256" key="8">
    <source>
        <dbReference type="ARBA" id="ARBA00022741"/>
    </source>
</evidence>
<dbReference type="PRINTS" id="PR01039">
    <property type="entry name" value="TRNASYNTHTRP"/>
</dbReference>
<dbReference type="InterPro" id="IPR036047">
    <property type="entry name" value="F-box-like_dom_sf"/>
</dbReference>
<dbReference type="CDD" id="cd00806">
    <property type="entry name" value="TrpRS_core"/>
    <property type="match status" value="1"/>
</dbReference>
<evidence type="ECO:0000256" key="1">
    <source>
        <dbReference type="ARBA" id="ARBA00004305"/>
    </source>
</evidence>
<keyword evidence="6" id="KW-0436">Ligase</keyword>
<dbReference type="PROSITE" id="PS50082">
    <property type="entry name" value="WD_REPEATS_2"/>
    <property type="match status" value="6"/>
</dbReference>
<dbReference type="FunFam" id="1.10.240.10:FF:000002">
    <property type="entry name" value="Tryptophan--tRNA ligase"/>
    <property type="match status" value="1"/>
</dbReference>
<dbReference type="InterPro" id="IPR014729">
    <property type="entry name" value="Rossmann-like_a/b/a_fold"/>
</dbReference>
<dbReference type="GO" id="GO:0004830">
    <property type="term" value="F:tryptophan-tRNA ligase activity"/>
    <property type="evidence" value="ECO:0007669"/>
    <property type="project" value="UniProtKB-EC"/>
</dbReference>
<name>A0A8H7PMG0_MORIS</name>
<keyword evidence="20" id="KW-1185">Reference proteome</keyword>
<dbReference type="HAMAP" id="MF_00140_B">
    <property type="entry name" value="Trp_tRNA_synth_B"/>
    <property type="match status" value="1"/>
</dbReference>
<dbReference type="PROSITE" id="PS00178">
    <property type="entry name" value="AA_TRNA_LIGASE_I"/>
    <property type="match status" value="1"/>
</dbReference>
<dbReference type="GO" id="GO:0005576">
    <property type="term" value="C:extracellular region"/>
    <property type="evidence" value="ECO:0007669"/>
    <property type="project" value="InterPro"/>
</dbReference>
<dbReference type="CDD" id="cd00200">
    <property type="entry name" value="WD40"/>
    <property type="match status" value="1"/>
</dbReference>
<keyword evidence="10" id="KW-0648">Protein biosynthesis</keyword>
<dbReference type="SUPFAM" id="SSF50978">
    <property type="entry name" value="WD40 repeat-like"/>
    <property type="match status" value="1"/>
</dbReference>
<dbReference type="Gene3D" id="3.40.50.620">
    <property type="entry name" value="HUPs"/>
    <property type="match status" value="1"/>
</dbReference>
<dbReference type="Proteomes" id="UP000654370">
    <property type="component" value="Unassembled WGS sequence"/>
</dbReference>
<evidence type="ECO:0000256" key="13">
    <source>
        <dbReference type="ARBA" id="ARBA00049929"/>
    </source>
</evidence>
<proteinExistence type="inferred from homology"/>
<dbReference type="GO" id="GO:0004767">
    <property type="term" value="F:sphingomyelin phosphodiesterase activity"/>
    <property type="evidence" value="ECO:0007669"/>
    <property type="project" value="UniProtKB-EC"/>
</dbReference>
<keyword evidence="17" id="KW-0472">Membrane</keyword>
<dbReference type="CDD" id="cd09078">
    <property type="entry name" value="nSMase"/>
    <property type="match status" value="1"/>
</dbReference>
<dbReference type="Pfam" id="PF03372">
    <property type="entry name" value="Exo_endo_phos"/>
    <property type="match status" value="1"/>
</dbReference>
<keyword evidence="8" id="KW-0547">Nucleotide-binding</keyword>
<dbReference type="InterPro" id="IPR001412">
    <property type="entry name" value="aa-tRNA-synth_I_CS"/>
</dbReference>
<dbReference type="Pfam" id="PF12937">
    <property type="entry name" value="F-box-like"/>
    <property type="match status" value="1"/>
</dbReference>
<dbReference type="InterPro" id="IPR024109">
    <property type="entry name" value="Trp-tRNA-ligase_bac-type"/>
</dbReference>
<dbReference type="InterPro" id="IPR017766">
    <property type="entry name" value="Sphingomyelinase/PLipase_C"/>
</dbReference>
<dbReference type="SMART" id="SM00320">
    <property type="entry name" value="WD40"/>
    <property type="match status" value="7"/>
</dbReference>
<dbReference type="InterPro" id="IPR001680">
    <property type="entry name" value="WD40_rpt"/>
</dbReference>
<keyword evidence="9" id="KW-0067">ATP-binding</keyword>
<dbReference type="PANTHER" id="PTHR43766:SF1">
    <property type="entry name" value="TRYPTOPHAN--TRNA LIGASE, MITOCHONDRIAL"/>
    <property type="match status" value="1"/>
</dbReference>
<feature type="region of interest" description="Disordered" evidence="16">
    <location>
        <begin position="1"/>
        <end position="30"/>
    </location>
</feature>
<dbReference type="InterPro" id="IPR019775">
    <property type="entry name" value="WD40_repeat_CS"/>
</dbReference>